<comment type="caution">
    <text evidence="1">The sequence shown here is derived from an EMBL/GenBank/DDBJ whole genome shotgun (WGS) entry which is preliminary data.</text>
</comment>
<proteinExistence type="predicted"/>
<dbReference type="AlphaFoldDB" id="A0A016VUG8"/>
<protein>
    <submittedName>
        <fullName evidence="1">Uncharacterized protein</fullName>
    </submittedName>
</protein>
<evidence type="ECO:0000313" key="2">
    <source>
        <dbReference type="Proteomes" id="UP000024635"/>
    </source>
</evidence>
<dbReference type="EMBL" id="JARK01001340">
    <property type="protein sequence ID" value="EYC30677.1"/>
    <property type="molecule type" value="Genomic_DNA"/>
</dbReference>
<reference evidence="2" key="1">
    <citation type="journal article" date="2015" name="Nat. Genet.">
        <title>The genome and transcriptome of the zoonotic hookworm Ancylostoma ceylanicum identify infection-specific gene families.</title>
        <authorList>
            <person name="Schwarz E.M."/>
            <person name="Hu Y."/>
            <person name="Antoshechkin I."/>
            <person name="Miller M.M."/>
            <person name="Sternberg P.W."/>
            <person name="Aroian R.V."/>
        </authorList>
    </citation>
    <scope>NUCLEOTIDE SEQUENCE</scope>
    <source>
        <strain evidence="2">HY135</strain>
    </source>
</reference>
<accession>A0A016VUG8</accession>
<dbReference type="Proteomes" id="UP000024635">
    <property type="component" value="Unassembled WGS sequence"/>
</dbReference>
<organism evidence="1 2">
    <name type="scientific">Ancylostoma ceylanicum</name>
    <dbReference type="NCBI Taxonomy" id="53326"/>
    <lineage>
        <taxon>Eukaryota</taxon>
        <taxon>Metazoa</taxon>
        <taxon>Ecdysozoa</taxon>
        <taxon>Nematoda</taxon>
        <taxon>Chromadorea</taxon>
        <taxon>Rhabditida</taxon>
        <taxon>Rhabditina</taxon>
        <taxon>Rhabditomorpha</taxon>
        <taxon>Strongyloidea</taxon>
        <taxon>Ancylostomatidae</taxon>
        <taxon>Ancylostomatinae</taxon>
        <taxon>Ancylostoma</taxon>
    </lineage>
</organism>
<gene>
    <name evidence="1" type="primary">Acey_s0004.g1711</name>
    <name evidence="1" type="ORF">Y032_0004g1711</name>
</gene>
<sequence>MYSRGSHDPNVCDCHATTTQLSRKATAWRFPLLQTFASWCTTRIHNAIAFDSLLDASKKNKSGLTVLIRREVSEVVMFVRHGENFQSLMILSGNMKLNSNQTTFATNTPL</sequence>
<evidence type="ECO:0000313" key="1">
    <source>
        <dbReference type="EMBL" id="EYC30677.1"/>
    </source>
</evidence>
<keyword evidence="2" id="KW-1185">Reference proteome</keyword>
<name>A0A016VUG8_9BILA</name>